<dbReference type="Pfam" id="PF00484">
    <property type="entry name" value="Pro_CA"/>
    <property type="match status" value="1"/>
</dbReference>
<feature type="binding site" evidence="7">
    <location>
        <position position="98"/>
    </location>
    <ligand>
        <name>Zn(2+)</name>
        <dbReference type="ChEBI" id="CHEBI:29105"/>
    </ligand>
</feature>
<protein>
    <recommendedName>
        <fullName evidence="3 8">Carbonic anhydrase</fullName>
        <ecNumber evidence="3 8">4.2.1.1</ecNumber>
    </recommendedName>
    <alternativeName>
        <fullName evidence="8">Carbonate dehydratase</fullName>
    </alternativeName>
</protein>
<dbReference type="Gene3D" id="3.40.1050.10">
    <property type="entry name" value="Carbonic anhydrase"/>
    <property type="match status" value="1"/>
</dbReference>
<evidence type="ECO:0000256" key="6">
    <source>
        <dbReference type="ARBA" id="ARBA00048348"/>
    </source>
</evidence>
<feature type="non-terminal residue" evidence="9">
    <location>
        <position position="1"/>
    </location>
</feature>
<dbReference type="EMBL" id="AUSU01005300">
    <property type="protein sequence ID" value="EPS63715.1"/>
    <property type="molecule type" value="Genomic_DNA"/>
</dbReference>
<comment type="catalytic activity">
    <reaction evidence="6 8">
        <text>hydrogencarbonate + H(+) = CO2 + H2O</text>
        <dbReference type="Rhea" id="RHEA:10748"/>
        <dbReference type="ChEBI" id="CHEBI:15377"/>
        <dbReference type="ChEBI" id="CHEBI:15378"/>
        <dbReference type="ChEBI" id="CHEBI:16526"/>
        <dbReference type="ChEBI" id="CHEBI:17544"/>
        <dbReference type="EC" id="4.2.1.1"/>
    </reaction>
</comment>
<evidence type="ECO:0000256" key="7">
    <source>
        <dbReference type="PIRSR" id="PIRSR601765-1"/>
    </source>
</evidence>
<organism evidence="9 10">
    <name type="scientific">Genlisea aurea</name>
    <dbReference type="NCBI Taxonomy" id="192259"/>
    <lineage>
        <taxon>Eukaryota</taxon>
        <taxon>Viridiplantae</taxon>
        <taxon>Streptophyta</taxon>
        <taxon>Embryophyta</taxon>
        <taxon>Tracheophyta</taxon>
        <taxon>Spermatophyta</taxon>
        <taxon>Magnoliopsida</taxon>
        <taxon>eudicotyledons</taxon>
        <taxon>Gunneridae</taxon>
        <taxon>Pentapetalae</taxon>
        <taxon>asterids</taxon>
        <taxon>lamiids</taxon>
        <taxon>Lamiales</taxon>
        <taxon>Lentibulariaceae</taxon>
        <taxon>Genlisea</taxon>
    </lineage>
</organism>
<dbReference type="SMART" id="SM00947">
    <property type="entry name" value="Pro_CA"/>
    <property type="match status" value="1"/>
</dbReference>
<evidence type="ECO:0000256" key="1">
    <source>
        <dbReference type="ARBA" id="ARBA00002904"/>
    </source>
</evidence>
<dbReference type="InterPro" id="IPR015892">
    <property type="entry name" value="Carbonic_anhydrase_CS"/>
</dbReference>
<comment type="cofactor">
    <cofactor evidence="7">
        <name>Zn(2+)</name>
        <dbReference type="ChEBI" id="CHEBI:29105"/>
    </cofactor>
    <text evidence="7">Binds 1 zinc ion per subunit.</text>
</comment>
<dbReference type="FunFam" id="3.40.1050.10:FF:000003">
    <property type="entry name" value="Carbonic anhydrase"/>
    <property type="match status" value="1"/>
</dbReference>
<evidence type="ECO:0000256" key="2">
    <source>
        <dbReference type="ARBA" id="ARBA00006217"/>
    </source>
</evidence>
<evidence type="ECO:0000256" key="4">
    <source>
        <dbReference type="ARBA" id="ARBA00022833"/>
    </source>
</evidence>
<keyword evidence="10" id="KW-1185">Reference proteome</keyword>
<dbReference type="GO" id="GO:0015976">
    <property type="term" value="P:carbon utilization"/>
    <property type="evidence" value="ECO:0007669"/>
    <property type="project" value="InterPro"/>
</dbReference>
<dbReference type="GO" id="GO:0004089">
    <property type="term" value="F:carbonate dehydratase activity"/>
    <property type="evidence" value="ECO:0007669"/>
    <property type="project" value="UniProtKB-UniRule"/>
</dbReference>
<dbReference type="InterPro" id="IPR036874">
    <property type="entry name" value="Carbonic_anhydrase_sf"/>
</dbReference>
<feature type="non-terminal residue" evidence="9">
    <location>
        <position position="154"/>
    </location>
</feature>
<dbReference type="PROSITE" id="PS00705">
    <property type="entry name" value="PROK_CO2_ANHYDRASE_2"/>
    <property type="match status" value="1"/>
</dbReference>
<comment type="caution">
    <text evidence="9">The sequence shown here is derived from an EMBL/GenBank/DDBJ whole genome shotgun (WGS) entry which is preliminary data.</text>
</comment>
<dbReference type="PANTHER" id="PTHR11002:SF12">
    <property type="entry name" value="CARBONIC ANHYDRASE"/>
    <property type="match status" value="1"/>
</dbReference>
<dbReference type="InterPro" id="IPR001765">
    <property type="entry name" value="Carbonic_anhydrase"/>
</dbReference>
<reference evidence="9 10" key="1">
    <citation type="journal article" date="2013" name="BMC Genomics">
        <title>The miniature genome of a carnivorous plant Genlisea aurea contains a low number of genes and short non-coding sequences.</title>
        <authorList>
            <person name="Leushkin E.V."/>
            <person name="Sutormin R.A."/>
            <person name="Nabieva E.R."/>
            <person name="Penin A.A."/>
            <person name="Kondrashov A.S."/>
            <person name="Logacheva M.D."/>
        </authorList>
    </citation>
    <scope>NUCLEOTIDE SEQUENCE [LARGE SCALE GENOMIC DNA]</scope>
</reference>
<accession>S8CA64</accession>
<evidence type="ECO:0000256" key="8">
    <source>
        <dbReference type="RuleBase" id="RU003956"/>
    </source>
</evidence>
<dbReference type="AlphaFoldDB" id="S8CA64"/>
<dbReference type="EC" id="4.2.1.1" evidence="3 8"/>
<feature type="binding site" evidence="7">
    <location>
        <position position="39"/>
    </location>
    <ligand>
        <name>Zn(2+)</name>
        <dbReference type="ChEBI" id="CHEBI:29105"/>
    </ligand>
</feature>
<dbReference type="PANTHER" id="PTHR11002">
    <property type="entry name" value="CARBONIC ANHYDRASE"/>
    <property type="match status" value="1"/>
</dbReference>
<evidence type="ECO:0000256" key="5">
    <source>
        <dbReference type="ARBA" id="ARBA00023239"/>
    </source>
</evidence>
<dbReference type="SUPFAM" id="SSF53056">
    <property type="entry name" value="beta-carbonic anhydrase, cab"/>
    <property type="match status" value="1"/>
</dbReference>
<feature type="binding site" evidence="7">
    <location>
        <position position="41"/>
    </location>
    <ligand>
        <name>Zn(2+)</name>
        <dbReference type="ChEBI" id="CHEBI:29105"/>
    </ligand>
</feature>
<dbReference type="PROSITE" id="PS00704">
    <property type="entry name" value="PROK_CO2_ANHYDRASE_1"/>
    <property type="match status" value="1"/>
</dbReference>
<keyword evidence="4 7" id="KW-0862">Zinc</keyword>
<gene>
    <name evidence="9" type="ORF">M569_11069</name>
</gene>
<comment type="function">
    <text evidence="1 8">Reversible hydration of carbon dioxide.</text>
</comment>
<keyword evidence="7" id="KW-0479">Metal-binding</keyword>
<name>S8CA64_9LAMI</name>
<dbReference type="Proteomes" id="UP000015453">
    <property type="component" value="Unassembled WGS sequence"/>
</dbReference>
<evidence type="ECO:0000313" key="9">
    <source>
        <dbReference type="EMBL" id="EPS63715.1"/>
    </source>
</evidence>
<comment type="similarity">
    <text evidence="2 8">Belongs to the beta-class carbonic anhydrase family.</text>
</comment>
<evidence type="ECO:0000313" key="10">
    <source>
        <dbReference type="Proteomes" id="UP000015453"/>
    </source>
</evidence>
<dbReference type="OrthoDB" id="10248475at2759"/>
<dbReference type="GO" id="GO:0008270">
    <property type="term" value="F:zinc ion binding"/>
    <property type="evidence" value="ECO:0007669"/>
    <property type="project" value="UniProtKB-UniRule"/>
</dbReference>
<evidence type="ECO:0000256" key="3">
    <source>
        <dbReference type="ARBA" id="ARBA00012925"/>
    </source>
</evidence>
<sequence length="154" mass="17151">FKEMKQRFLSFKRNKYLRNLEHYKRLSEAQMPKFMVIACADSRVCPSRILGFEPGEAFVVRNVANLVPPHENGPSETNAALEFAVNSLEVENILVVGHSCCGGIMALMSLQDEVISSSFIKSWVLVGNPARSKTKAAASNLSFDQQCKHCEKVS</sequence>
<proteinExistence type="inferred from homology"/>
<keyword evidence="5 8" id="KW-0456">Lyase</keyword>
<feature type="binding site" evidence="7">
    <location>
        <position position="101"/>
    </location>
    <ligand>
        <name>Zn(2+)</name>
        <dbReference type="ChEBI" id="CHEBI:29105"/>
    </ligand>
</feature>